<accession>A0A9N8EQR3</accession>
<keyword evidence="1" id="KW-0732">Signal</keyword>
<dbReference type="Gene3D" id="3.40.50.11970">
    <property type="match status" value="1"/>
</dbReference>
<proteinExistence type="predicted"/>
<dbReference type="InterPro" id="IPR005077">
    <property type="entry name" value="Peptidase_C11"/>
</dbReference>
<evidence type="ECO:0000256" key="1">
    <source>
        <dbReference type="SAM" id="SignalP"/>
    </source>
</evidence>
<dbReference type="PANTHER" id="PTHR37835">
    <property type="entry name" value="ALPHA-CLOSTRIPAIN"/>
    <property type="match status" value="1"/>
</dbReference>
<dbReference type="EMBL" id="CAICTM010001526">
    <property type="protein sequence ID" value="CAB9524364.1"/>
    <property type="molecule type" value="Genomic_DNA"/>
</dbReference>
<gene>
    <name evidence="2" type="ORF">SEMRO_1528_G279960.1</name>
</gene>
<dbReference type="PANTHER" id="PTHR37835:SF1">
    <property type="entry name" value="ALPHA-CLOSTRIPAIN"/>
    <property type="match status" value="1"/>
</dbReference>
<organism evidence="2 3">
    <name type="scientific">Seminavis robusta</name>
    <dbReference type="NCBI Taxonomy" id="568900"/>
    <lineage>
        <taxon>Eukaryota</taxon>
        <taxon>Sar</taxon>
        <taxon>Stramenopiles</taxon>
        <taxon>Ochrophyta</taxon>
        <taxon>Bacillariophyta</taxon>
        <taxon>Bacillariophyceae</taxon>
        <taxon>Bacillariophycidae</taxon>
        <taxon>Naviculales</taxon>
        <taxon>Naviculaceae</taxon>
        <taxon>Seminavis</taxon>
    </lineage>
</organism>
<sequence length="781" mass="85367">MVSLVHSKNLLLAAVLLLPFLLLTDAKTCLMVYMNADSEKSFFLQDDYQELIRAPAITTQHGVRLWVYFDAYNRNPQTLPDTVNTNGDSIVGPFAGSRYITYDTTLKVMRIDQELGEQNSDTIASMQSFLAHALLDCTRSGHNESLMATFSAYGGGFAGFGGDHHRQLLQGNAGIATAIANALGATAGKDKLDVLGFDGSLMMAVEAVDDYAHVARTILASETVVPGQGWKYSSLSGNGTHTQAADLAQDIYLSYFTQGGAIQKTPKSLSMVDTANFPTFIQTWEAFAKQLLSVLQQGDDTARVFVWRARDTANAYTGLADSLSGSVDPSSLDIGSFLDQFNTLCQPSGPFRNTLQATQDAYDNLFIATRVGRGSQAGTGMHILWPTQTSYKSNPPLWNKILYEIEKYKTKITPNYHALLQYILSDAVPNNSSTTMDGTTSICSQSATIQSTRGVRGPFQNGELIVSDAGFVNSGGAWDLSADISTDVSQVAVRYGVNYTSPLKPILYQKGYENYDGEYMFLLYGQVQSNYRGSTVQGLWDQNFYVLNITNVGEVEPVFVFEKGNGAMQIPALYFPADKTDEVSNLQYLDYLFYDYEYWTEQGAQFAFLTFSVNGVGRINNNLALYVADQEKGGVFGEKSREVGGYVVPLTYMDSYVQNRALTILPGGLNQRIFEWKPDYDYRIDTVKATEIGKFLPDIDNVLVNLIASDGGRRVEVRYFDALKPGSNSSACPFPHAEFRTCHAESDGTADGGEGSDARTCGVGVVMASVISGLSALVGLL</sequence>
<evidence type="ECO:0000313" key="3">
    <source>
        <dbReference type="Proteomes" id="UP001153069"/>
    </source>
</evidence>
<feature type="signal peptide" evidence="1">
    <location>
        <begin position="1"/>
        <end position="26"/>
    </location>
</feature>
<dbReference type="Proteomes" id="UP001153069">
    <property type="component" value="Unassembled WGS sequence"/>
</dbReference>
<protein>
    <submittedName>
        <fullName evidence="2">Clostripain family</fullName>
    </submittedName>
</protein>
<reference evidence="2" key="1">
    <citation type="submission" date="2020-06" db="EMBL/GenBank/DDBJ databases">
        <authorList>
            <consortium name="Plant Systems Biology data submission"/>
        </authorList>
    </citation>
    <scope>NUCLEOTIDE SEQUENCE</scope>
    <source>
        <strain evidence="2">D6</strain>
    </source>
</reference>
<feature type="chain" id="PRO_5040339932" evidence="1">
    <location>
        <begin position="27"/>
        <end position="781"/>
    </location>
</feature>
<keyword evidence="3" id="KW-1185">Reference proteome</keyword>
<name>A0A9N8EQR3_9STRA</name>
<dbReference type="AlphaFoldDB" id="A0A9N8EQR3"/>
<dbReference type="Pfam" id="PF03415">
    <property type="entry name" value="Peptidase_C11"/>
    <property type="match status" value="1"/>
</dbReference>
<comment type="caution">
    <text evidence="2">The sequence shown here is derived from an EMBL/GenBank/DDBJ whole genome shotgun (WGS) entry which is preliminary data.</text>
</comment>
<evidence type="ECO:0000313" key="2">
    <source>
        <dbReference type="EMBL" id="CAB9524364.1"/>
    </source>
</evidence>